<accession>A0A1I7ZCT1</accession>
<evidence type="ECO:0000313" key="1">
    <source>
        <dbReference type="Proteomes" id="UP000095287"/>
    </source>
</evidence>
<protein>
    <submittedName>
        <fullName evidence="2">Uncharacterized protein</fullName>
    </submittedName>
</protein>
<proteinExistence type="predicted"/>
<evidence type="ECO:0000313" key="2">
    <source>
        <dbReference type="WBParaSite" id="L893_g25143.t1"/>
    </source>
</evidence>
<reference evidence="2" key="1">
    <citation type="submission" date="2016-11" db="UniProtKB">
        <authorList>
            <consortium name="WormBaseParasite"/>
        </authorList>
    </citation>
    <scope>IDENTIFICATION</scope>
</reference>
<keyword evidence="1" id="KW-1185">Reference proteome</keyword>
<name>A0A1I7ZCT1_9BILA</name>
<sequence>MGAKKEPSQGASSTPTALRSVRLARSTVGTFGFGLSTFVGSLLGGSVVVIGGKSTSEDVSFPEVVRFLKGSGEVVVGHLLTSFCNLVPLASNGTIPGDSPRDSYSVGFLGPTNRRSSNISSNINPFKYSDHTCGSCSLRN</sequence>
<dbReference type="WBParaSite" id="L893_g25143.t1">
    <property type="protein sequence ID" value="L893_g25143.t1"/>
    <property type="gene ID" value="L893_g25143"/>
</dbReference>
<dbReference type="AlphaFoldDB" id="A0A1I7ZCT1"/>
<dbReference type="Proteomes" id="UP000095287">
    <property type="component" value="Unplaced"/>
</dbReference>
<organism evidence="1 2">
    <name type="scientific">Steinernema glaseri</name>
    <dbReference type="NCBI Taxonomy" id="37863"/>
    <lineage>
        <taxon>Eukaryota</taxon>
        <taxon>Metazoa</taxon>
        <taxon>Ecdysozoa</taxon>
        <taxon>Nematoda</taxon>
        <taxon>Chromadorea</taxon>
        <taxon>Rhabditida</taxon>
        <taxon>Tylenchina</taxon>
        <taxon>Panagrolaimomorpha</taxon>
        <taxon>Strongyloidoidea</taxon>
        <taxon>Steinernematidae</taxon>
        <taxon>Steinernema</taxon>
    </lineage>
</organism>